<comment type="cofactor">
    <cofactor evidence="1">
        <name>pyridoxal 5'-phosphate</name>
        <dbReference type="ChEBI" id="CHEBI:597326"/>
    </cofactor>
</comment>
<dbReference type="PANTHER" id="PTHR42735:SF1">
    <property type="entry name" value="PYRIDOXAL-DEPENDENT DECARBOXYLASE DOMAIN-CONTAINING PROTEIN 1-RELATED"/>
    <property type="match status" value="1"/>
</dbReference>
<feature type="compositionally biased region" description="Polar residues" evidence="7">
    <location>
        <begin position="760"/>
        <end position="770"/>
    </location>
</feature>
<sequence length="788" mass="87049">MLNVEKAKSAVVTDSSSRAATMAVAGVNSDNISTTMTDPPQPKGNVSSNPGRRSISNGPSELGPPPQNAPVGRPNSERHSESRKSPIGEIEFQVSQVICRLEEAVIGKPLPEESERGRDRADDSIQDDFHSQTKTVLQQLEELLLNDTENEAEYAALPELCESGRLSVLSHAIAAFAGSMERNHVASLSARVSKDVANWITDLFRCFSGNSLVCYHDDQLEGIVKIIRSLLHKEVPHYAENGFEALKNNIPIIYTSASAPARIAQYICKQIGLPFSCISTIPCNTLFGSQRMDLATLEREIETDFKNKKLPLIVLADAGTPIFGHVDNITRLQEICRNKGVWLHLRGHSLAALAIPDQPNQLDYIAHSMTLPLGIWLGIPGLPTATVYNSQALSPTAVGLDKPGRKLVSLPIWTTFQSLGTEEIKRRLRDAFDWCYQLWQRIEKYPNIRLLSQPPGGEGGLLTVNELISKPVALNVLFEVAASTVVFQFVPENVEGRVPPYYDKLNSWLSQMLQRESPIINITLCEIENHEVVLRYCPLEPQPGVHETPDFDAFILCLEQQIDILCATVKHKAEFQRLVESSQTLKLVEIEGWAGLGGVRYQPLSFKDAQMTDEVKEQLNNLNINLVERLRTTDAAFSLGEGGDNMACVRFGMVTADTDVLELLHLVETAGLEEEESGKVLDTMVEVVKRGIEAATQELQRESDEQLWQEGILRSVPVVGSFVNWLSPHNKGSGIKGRSLDLTAGIVASTENIYRYHMQSSPNQQPLEQTSVGHSRSSSMSSSQPQLP</sequence>
<comment type="similarity">
    <text evidence="2">Belongs to the group II decarboxylase family.</text>
</comment>
<dbReference type="InterPro" id="IPR015421">
    <property type="entry name" value="PyrdxlP-dep_Trfase_major"/>
</dbReference>
<evidence type="ECO:0000256" key="3">
    <source>
        <dbReference type="ARBA" id="ARBA00022793"/>
    </source>
</evidence>
<accession>A0A8I6RG28</accession>
<dbReference type="GO" id="GO:0016831">
    <property type="term" value="F:carboxy-lyase activity"/>
    <property type="evidence" value="ECO:0007669"/>
    <property type="project" value="UniProtKB-KW"/>
</dbReference>
<dbReference type="InterPro" id="IPR055103">
    <property type="entry name" value="PDXDC1-like_2nd"/>
</dbReference>
<keyword evidence="5" id="KW-0456">Lyase</keyword>
<keyword evidence="11" id="KW-1185">Reference proteome</keyword>
<dbReference type="InterPro" id="IPR050477">
    <property type="entry name" value="GrpII_AminoAcid_Decarb"/>
</dbReference>
<dbReference type="InterPro" id="IPR055102">
    <property type="entry name" value="PDXDC1-like_3rd"/>
</dbReference>
<dbReference type="OrthoDB" id="2161780at2759"/>
<evidence type="ECO:0000256" key="5">
    <source>
        <dbReference type="ARBA" id="ARBA00023239"/>
    </source>
</evidence>
<reference evidence="10" key="1">
    <citation type="submission" date="2022-01" db="UniProtKB">
        <authorList>
            <consortium name="EnsemblMetazoa"/>
        </authorList>
    </citation>
    <scope>IDENTIFICATION</scope>
</reference>
<dbReference type="Proteomes" id="UP000494040">
    <property type="component" value="Unassembled WGS sequence"/>
</dbReference>
<dbReference type="AlphaFoldDB" id="A0A8I6RG28"/>
<keyword evidence="4" id="KW-0663">Pyridoxal phosphate</keyword>
<feature type="compositionally biased region" description="Basic and acidic residues" evidence="7">
    <location>
        <begin position="75"/>
        <end position="86"/>
    </location>
</feature>
<evidence type="ECO:0000313" key="10">
    <source>
        <dbReference type="EnsemblMetazoa" id="XP_014245569.1"/>
    </source>
</evidence>
<feature type="region of interest" description="Disordered" evidence="7">
    <location>
        <begin position="760"/>
        <end position="788"/>
    </location>
</feature>
<feature type="region of interest" description="Disordered" evidence="7">
    <location>
        <begin position="1"/>
        <end position="20"/>
    </location>
</feature>
<keyword evidence="3" id="KW-0210">Decarboxylase</keyword>
<evidence type="ECO:0000256" key="6">
    <source>
        <dbReference type="ARBA" id="ARBA00047190"/>
    </source>
</evidence>
<feature type="domain" description="PDXDC1/PDXD2 second" evidence="8">
    <location>
        <begin position="499"/>
        <end position="569"/>
    </location>
</feature>
<evidence type="ECO:0000259" key="8">
    <source>
        <dbReference type="Pfam" id="PF22930"/>
    </source>
</evidence>
<dbReference type="SUPFAM" id="SSF53383">
    <property type="entry name" value="PLP-dependent transferases"/>
    <property type="match status" value="1"/>
</dbReference>
<dbReference type="Gene3D" id="3.40.640.10">
    <property type="entry name" value="Type I PLP-dependent aspartate aminotransferase-like (Major domain)"/>
    <property type="match status" value="1"/>
</dbReference>
<dbReference type="Pfam" id="PF00282">
    <property type="entry name" value="Pyridoxal_deC"/>
    <property type="match status" value="1"/>
</dbReference>
<dbReference type="Pfam" id="PF22930">
    <property type="entry name" value="PDXDC1-like_cen"/>
    <property type="match status" value="1"/>
</dbReference>
<dbReference type="GO" id="GO:0019752">
    <property type="term" value="P:carboxylic acid metabolic process"/>
    <property type="evidence" value="ECO:0007669"/>
    <property type="project" value="InterPro"/>
</dbReference>
<dbReference type="GeneID" id="106664393"/>
<feature type="domain" description="PDXDC1-like third" evidence="9">
    <location>
        <begin position="575"/>
        <end position="679"/>
    </location>
</feature>
<dbReference type="OMA" id="RLQYACR"/>
<dbReference type="InterPro" id="IPR015424">
    <property type="entry name" value="PyrdxlP-dep_Trfase"/>
</dbReference>
<dbReference type="RefSeq" id="XP_014245569.1">
    <property type="nucleotide sequence ID" value="XM_014390083.2"/>
</dbReference>
<evidence type="ECO:0000256" key="2">
    <source>
        <dbReference type="ARBA" id="ARBA00009533"/>
    </source>
</evidence>
<dbReference type="EnsemblMetazoa" id="XM_014390083.2">
    <property type="protein sequence ID" value="XP_014245569.1"/>
    <property type="gene ID" value="LOC106664393"/>
</dbReference>
<dbReference type="Pfam" id="PF22937">
    <property type="entry name" value="PDXDC1-like_cen2"/>
    <property type="match status" value="1"/>
</dbReference>
<protein>
    <recommendedName>
        <fullName evidence="6">Pyridoxal-dependent decarboxylase domain-containing protein 1</fullName>
    </recommendedName>
</protein>
<organism evidence="10 11">
    <name type="scientific">Cimex lectularius</name>
    <name type="common">Bed bug</name>
    <name type="synonym">Acanthia lectularia</name>
    <dbReference type="NCBI Taxonomy" id="79782"/>
    <lineage>
        <taxon>Eukaryota</taxon>
        <taxon>Metazoa</taxon>
        <taxon>Ecdysozoa</taxon>
        <taxon>Arthropoda</taxon>
        <taxon>Hexapoda</taxon>
        <taxon>Insecta</taxon>
        <taxon>Pterygota</taxon>
        <taxon>Neoptera</taxon>
        <taxon>Paraneoptera</taxon>
        <taxon>Hemiptera</taxon>
        <taxon>Heteroptera</taxon>
        <taxon>Panheteroptera</taxon>
        <taxon>Cimicomorpha</taxon>
        <taxon>Cimicidae</taxon>
        <taxon>Cimex</taxon>
    </lineage>
</organism>
<dbReference type="PANTHER" id="PTHR42735">
    <property type="match status" value="1"/>
</dbReference>
<dbReference type="GO" id="GO:0030170">
    <property type="term" value="F:pyridoxal phosphate binding"/>
    <property type="evidence" value="ECO:0007669"/>
    <property type="project" value="InterPro"/>
</dbReference>
<evidence type="ECO:0000256" key="1">
    <source>
        <dbReference type="ARBA" id="ARBA00001933"/>
    </source>
</evidence>
<dbReference type="KEGG" id="clec:106664393"/>
<proteinExistence type="inferred from homology"/>
<evidence type="ECO:0000259" key="9">
    <source>
        <dbReference type="Pfam" id="PF22937"/>
    </source>
</evidence>
<feature type="region of interest" description="Disordered" evidence="7">
    <location>
        <begin position="26"/>
        <end position="87"/>
    </location>
</feature>
<feature type="compositionally biased region" description="Low complexity" evidence="7">
    <location>
        <begin position="771"/>
        <end position="788"/>
    </location>
</feature>
<evidence type="ECO:0000256" key="7">
    <source>
        <dbReference type="SAM" id="MobiDB-lite"/>
    </source>
</evidence>
<evidence type="ECO:0000256" key="4">
    <source>
        <dbReference type="ARBA" id="ARBA00022898"/>
    </source>
</evidence>
<dbReference type="InterPro" id="IPR002129">
    <property type="entry name" value="PyrdxlP-dep_de-COase"/>
</dbReference>
<name>A0A8I6RG28_CIMLE</name>
<evidence type="ECO:0000313" key="11">
    <source>
        <dbReference type="Proteomes" id="UP000494040"/>
    </source>
</evidence>
<feature type="compositionally biased region" description="Polar residues" evidence="7">
    <location>
        <begin position="28"/>
        <end position="59"/>
    </location>
</feature>